<gene>
    <name evidence="2" type="ORF">AM493_18635</name>
</gene>
<dbReference type="PATRIC" id="fig|1202724.3.peg.3868"/>
<proteinExistence type="predicted"/>
<keyword evidence="1" id="KW-0732">Signal</keyword>
<comment type="caution">
    <text evidence="2">The sequence shown here is derived from an EMBL/GenBank/DDBJ whole genome shotgun (WGS) entry which is preliminary data.</text>
</comment>
<feature type="chain" id="PRO_5005818569" description="Lipocalin-like domain-containing protein" evidence="1">
    <location>
        <begin position="19"/>
        <end position="148"/>
    </location>
</feature>
<dbReference type="RefSeq" id="WP_054409565.1">
    <property type="nucleotide sequence ID" value="NZ_FOYA01000002.1"/>
</dbReference>
<dbReference type="Proteomes" id="UP000037755">
    <property type="component" value="Unassembled WGS sequence"/>
</dbReference>
<sequence>MKKLLFTLTLFIAFATQAQTLTEKDLLGTWKLSTSTMHGVLINFETGKVTTTEGYEDAYSPEEIQKIEQGIKGEHPFPLSVTFDKGNSITFLVGKEKEQHTYELIVKNGKTFIGDGTDEYEVQLENATVITFFYANEDDGNVTISFKK</sequence>
<reference evidence="2 3" key="1">
    <citation type="submission" date="2015-08" db="EMBL/GenBank/DDBJ databases">
        <title>Whole genome sequence of Flavobacterium akiainvivens IK-1T, from decaying Wikstroemia oahuensis, an endemic Hawaiian shrub.</title>
        <authorList>
            <person name="Wan X."/>
            <person name="Hou S."/>
            <person name="Saito J."/>
            <person name="Donachie S."/>
        </authorList>
    </citation>
    <scope>NUCLEOTIDE SEQUENCE [LARGE SCALE GENOMIC DNA]</scope>
    <source>
        <strain evidence="2 3">IK-1</strain>
    </source>
</reference>
<organism evidence="2 3">
    <name type="scientific">Flavobacterium akiainvivens</name>
    <dbReference type="NCBI Taxonomy" id="1202724"/>
    <lineage>
        <taxon>Bacteria</taxon>
        <taxon>Pseudomonadati</taxon>
        <taxon>Bacteroidota</taxon>
        <taxon>Flavobacteriia</taxon>
        <taxon>Flavobacteriales</taxon>
        <taxon>Flavobacteriaceae</taxon>
        <taxon>Flavobacterium</taxon>
    </lineage>
</organism>
<dbReference type="AlphaFoldDB" id="A0A0M8ML90"/>
<name>A0A0M8ML90_9FLAO</name>
<evidence type="ECO:0000313" key="3">
    <source>
        <dbReference type="Proteomes" id="UP000037755"/>
    </source>
</evidence>
<dbReference type="STRING" id="1202724.AM493_18635"/>
<keyword evidence="3" id="KW-1185">Reference proteome</keyword>
<evidence type="ECO:0008006" key="4">
    <source>
        <dbReference type="Google" id="ProtNLM"/>
    </source>
</evidence>
<protein>
    <recommendedName>
        <fullName evidence="4">Lipocalin-like domain-containing protein</fullName>
    </recommendedName>
</protein>
<dbReference type="EMBL" id="LIYD01000005">
    <property type="protein sequence ID" value="KOS07848.1"/>
    <property type="molecule type" value="Genomic_DNA"/>
</dbReference>
<feature type="signal peptide" evidence="1">
    <location>
        <begin position="1"/>
        <end position="18"/>
    </location>
</feature>
<evidence type="ECO:0000256" key="1">
    <source>
        <dbReference type="SAM" id="SignalP"/>
    </source>
</evidence>
<accession>A0A0M8ML90</accession>
<evidence type="ECO:0000313" key="2">
    <source>
        <dbReference type="EMBL" id="KOS07848.1"/>
    </source>
</evidence>